<gene>
    <name evidence="2" type="ORF">ABNG02_11940</name>
</gene>
<evidence type="ECO:0000256" key="1">
    <source>
        <dbReference type="SAM" id="MobiDB-lite"/>
    </source>
</evidence>
<proteinExistence type="predicted"/>
<name>A0ABV4INB0_9EURY</name>
<protein>
    <submittedName>
        <fullName evidence="2">Uncharacterized protein</fullName>
    </submittedName>
</protein>
<comment type="caution">
    <text evidence="2">The sequence shown here is derived from an EMBL/GenBank/DDBJ whole genome shotgun (WGS) entry which is preliminary data.</text>
</comment>
<dbReference type="RefSeq" id="WP_343777097.1">
    <property type="nucleotide sequence ID" value="NZ_BAAADQ010000003.1"/>
</dbReference>
<dbReference type="Proteomes" id="UP001567571">
    <property type="component" value="Unassembled WGS sequence"/>
</dbReference>
<dbReference type="EMBL" id="JBEDNW010000006">
    <property type="protein sequence ID" value="MEZ3168031.1"/>
    <property type="molecule type" value="Genomic_DNA"/>
</dbReference>
<reference evidence="2 3" key="1">
    <citation type="submission" date="2024-06" db="EMBL/GenBank/DDBJ databases">
        <title>Halorubrum miltondacostae sp. nov., a potential PHA producer isolated from an inland solar saltern in Rio Maior, Portugal.</title>
        <authorList>
            <person name="Albuquerque L."/>
            <person name="Viver T."/>
            <person name="Barroso C."/>
            <person name="Claudino R."/>
            <person name="Galvan M."/>
            <person name="Simoes G."/>
            <person name="Lobo Da Cunha A."/>
            <person name="Egas C."/>
        </authorList>
    </citation>
    <scope>NUCLEOTIDE SEQUENCE [LARGE SCALE GENOMIC DNA]</scope>
    <source>
        <strain evidence="2 3">DSM 18646</strain>
    </source>
</reference>
<evidence type="ECO:0000313" key="2">
    <source>
        <dbReference type="EMBL" id="MEZ3168031.1"/>
    </source>
</evidence>
<feature type="compositionally biased region" description="Acidic residues" evidence="1">
    <location>
        <begin position="28"/>
        <end position="60"/>
    </location>
</feature>
<keyword evidence="3" id="KW-1185">Reference proteome</keyword>
<accession>A0ABV4INB0</accession>
<evidence type="ECO:0000313" key="3">
    <source>
        <dbReference type="Proteomes" id="UP001567571"/>
    </source>
</evidence>
<organism evidence="2 3">
    <name type="scientific">Halorubrum ejinorense</name>
    <dbReference type="NCBI Taxonomy" id="425309"/>
    <lineage>
        <taxon>Archaea</taxon>
        <taxon>Methanobacteriati</taxon>
        <taxon>Methanobacteriota</taxon>
        <taxon>Stenosarchaea group</taxon>
        <taxon>Halobacteria</taxon>
        <taxon>Halobacteriales</taxon>
        <taxon>Haloferacaceae</taxon>
        <taxon>Halorubrum</taxon>
    </lineage>
</organism>
<sequence length="229" mass="23852">MSPTRRRYLRGVGGVSGAACLAGCASDDPGEGDDDADDGDDDADGDDELPGSDDGGDGTGDDAGGTRPEGTGGPGVSLVSTDGDVGLPVDLDVEVVREAATTDYPPRLRTTVTNTSDGQVRVGEGRAVHFEYVSDGSGALTFLPPEVEAPAEPDCWRLTDTVAVTEEYRTFELGPGESRSRPIDLYATHDQTDACLPVGEYRFETTASVVSDDAEPQSSAQWGFAVTLE</sequence>
<feature type="region of interest" description="Disordered" evidence="1">
    <location>
        <begin position="22"/>
        <end position="86"/>
    </location>
</feature>